<dbReference type="InterPro" id="IPR036388">
    <property type="entry name" value="WH-like_DNA-bd_sf"/>
</dbReference>
<dbReference type="GO" id="GO:0016987">
    <property type="term" value="F:sigma factor activity"/>
    <property type="evidence" value="ECO:0007669"/>
    <property type="project" value="UniProtKB-KW"/>
</dbReference>
<protein>
    <recommendedName>
        <fullName evidence="11">RNA polymerase sigma-70 region 2 domain-containing protein</fullName>
    </recommendedName>
</protein>
<evidence type="ECO:0000313" key="10">
    <source>
        <dbReference type="Proteomes" id="UP000464178"/>
    </source>
</evidence>
<dbReference type="AlphaFoldDB" id="A0A6P2DHA6"/>
<dbReference type="SUPFAM" id="SSF88946">
    <property type="entry name" value="Sigma2 domain of RNA polymerase sigma factors"/>
    <property type="match status" value="1"/>
</dbReference>
<dbReference type="InterPro" id="IPR013249">
    <property type="entry name" value="RNA_pol_sigma70_r4_t2"/>
</dbReference>
<keyword evidence="6" id="KW-0812">Transmembrane</keyword>
<feature type="transmembrane region" description="Helical" evidence="6">
    <location>
        <begin position="267"/>
        <end position="287"/>
    </location>
</feature>
<dbReference type="KEGG" id="gms:SOIL9_79040"/>
<evidence type="ECO:0000259" key="7">
    <source>
        <dbReference type="Pfam" id="PF04542"/>
    </source>
</evidence>
<dbReference type="NCBIfam" id="TIGR02937">
    <property type="entry name" value="sigma70-ECF"/>
    <property type="match status" value="1"/>
</dbReference>
<dbReference type="EMBL" id="LR593886">
    <property type="protein sequence ID" value="VTS01275.1"/>
    <property type="molecule type" value="Genomic_DNA"/>
</dbReference>
<keyword evidence="6" id="KW-0472">Membrane</keyword>
<dbReference type="Pfam" id="PF08281">
    <property type="entry name" value="Sigma70_r4_2"/>
    <property type="match status" value="1"/>
</dbReference>
<dbReference type="GO" id="GO:0003677">
    <property type="term" value="F:DNA binding"/>
    <property type="evidence" value="ECO:0007669"/>
    <property type="project" value="InterPro"/>
</dbReference>
<evidence type="ECO:0000256" key="3">
    <source>
        <dbReference type="ARBA" id="ARBA00023082"/>
    </source>
</evidence>
<dbReference type="InterPro" id="IPR014284">
    <property type="entry name" value="RNA_pol_sigma-70_dom"/>
</dbReference>
<dbReference type="Proteomes" id="UP000464178">
    <property type="component" value="Chromosome"/>
</dbReference>
<evidence type="ECO:0000256" key="2">
    <source>
        <dbReference type="ARBA" id="ARBA00023015"/>
    </source>
</evidence>
<dbReference type="InterPro" id="IPR013324">
    <property type="entry name" value="RNA_pol_sigma_r3/r4-like"/>
</dbReference>
<dbReference type="SUPFAM" id="SSF88659">
    <property type="entry name" value="Sigma3 and sigma4 domains of RNA polymerase sigma factors"/>
    <property type="match status" value="1"/>
</dbReference>
<dbReference type="Pfam" id="PF04542">
    <property type="entry name" value="Sigma70_r2"/>
    <property type="match status" value="1"/>
</dbReference>
<feature type="domain" description="RNA polymerase sigma factor 70 region 4 type 2" evidence="8">
    <location>
        <begin position="142"/>
        <end position="192"/>
    </location>
</feature>
<dbReference type="InterPro" id="IPR007627">
    <property type="entry name" value="RNA_pol_sigma70_r2"/>
</dbReference>
<proteinExistence type="inferred from homology"/>
<evidence type="ECO:0000256" key="1">
    <source>
        <dbReference type="ARBA" id="ARBA00010641"/>
    </source>
</evidence>
<evidence type="ECO:0008006" key="11">
    <source>
        <dbReference type="Google" id="ProtNLM"/>
    </source>
</evidence>
<keyword evidence="5" id="KW-0175">Coiled coil</keyword>
<keyword evidence="10" id="KW-1185">Reference proteome</keyword>
<reference evidence="9 10" key="1">
    <citation type="submission" date="2019-05" db="EMBL/GenBank/DDBJ databases">
        <authorList>
            <consortium name="Science for Life Laboratories"/>
        </authorList>
    </citation>
    <scope>NUCLEOTIDE SEQUENCE [LARGE SCALE GENOMIC DNA]</scope>
    <source>
        <strain evidence="9">Soil9</strain>
    </source>
</reference>
<accession>A0A6P2DHA6</accession>
<dbReference type="GO" id="GO:0006352">
    <property type="term" value="P:DNA-templated transcription initiation"/>
    <property type="evidence" value="ECO:0007669"/>
    <property type="project" value="InterPro"/>
</dbReference>
<comment type="similarity">
    <text evidence="1">Belongs to the sigma-70 factor family. ECF subfamily.</text>
</comment>
<dbReference type="PANTHER" id="PTHR43133:SF51">
    <property type="entry name" value="RNA POLYMERASE SIGMA FACTOR"/>
    <property type="match status" value="1"/>
</dbReference>
<feature type="domain" description="RNA polymerase sigma-70 region 2" evidence="7">
    <location>
        <begin position="47"/>
        <end position="108"/>
    </location>
</feature>
<keyword evidence="6" id="KW-1133">Transmembrane helix</keyword>
<gene>
    <name evidence="9" type="ORF">SOIL9_79040</name>
</gene>
<evidence type="ECO:0000256" key="6">
    <source>
        <dbReference type="SAM" id="Phobius"/>
    </source>
</evidence>
<keyword evidence="2" id="KW-0805">Transcription regulation</keyword>
<evidence type="ECO:0000256" key="4">
    <source>
        <dbReference type="ARBA" id="ARBA00023163"/>
    </source>
</evidence>
<sequence length="537" mass="57956">MVTIRTHRTASALARMQTDALSENRHTDEELIGAFVELRASDAFEELVRRHGPMVLGVCLRVLRHRQDAEDAFQATFLVLARKAGSISPRNAAANWLHGVALQTAIRARAITMKRRKRETSVPLVPEAGVREVWWDDVAAVLDEELEHLPGHYRAVVLLCDVEGRTRADTARHLGCPEGSVSSRLSRARALLARRLSRRGVAPPLGGLALLAGPSAAVAVPPALVKSTVEAARSLVAGPVPGASTSSAVTTLTEGVLKAMLITELKALALIAVFVGFLGLGGAIGLGRSAGQQPGKPVEEKRVDCPKNPEEHLQKEVDAAVENVKRAKKALDAAVKELHEADERLATAKRKGKPIEVKPVTGKLLRSDVAERTVHVEVYKEVTDPRAVLWGGIIGFCGDVYEIFPLVPQATVLQDHVPTKLVDLKNGAQVTLRLGRDGKSAESVTVDGGSVRGRFVSWNETRNTITVTVGAKNEPRVFHLLRETCVRGAAHVKDFKPGTPLLITRSVEDANTVIEIEAVAADEGRTDPQPNRPAKRE</sequence>
<dbReference type="PANTHER" id="PTHR43133">
    <property type="entry name" value="RNA POLYMERASE ECF-TYPE SIGMA FACTO"/>
    <property type="match status" value="1"/>
</dbReference>
<evidence type="ECO:0000259" key="8">
    <source>
        <dbReference type="Pfam" id="PF08281"/>
    </source>
</evidence>
<dbReference type="InterPro" id="IPR039425">
    <property type="entry name" value="RNA_pol_sigma-70-like"/>
</dbReference>
<evidence type="ECO:0000313" key="9">
    <source>
        <dbReference type="EMBL" id="VTS01275.1"/>
    </source>
</evidence>
<keyword evidence="4" id="KW-0804">Transcription</keyword>
<name>A0A6P2DHA6_9BACT</name>
<organism evidence="9 10">
    <name type="scientific">Gemmata massiliana</name>
    <dbReference type="NCBI Taxonomy" id="1210884"/>
    <lineage>
        <taxon>Bacteria</taxon>
        <taxon>Pseudomonadati</taxon>
        <taxon>Planctomycetota</taxon>
        <taxon>Planctomycetia</taxon>
        <taxon>Gemmatales</taxon>
        <taxon>Gemmataceae</taxon>
        <taxon>Gemmata</taxon>
    </lineage>
</organism>
<dbReference type="Gene3D" id="1.10.10.10">
    <property type="entry name" value="Winged helix-like DNA-binding domain superfamily/Winged helix DNA-binding domain"/>
    <property type="match status" value="1"/>
</dbReference>
<feature type="coiled-coil region" evidence="5">
    <location>
        <begin position="310"/>
        <end position="351"/>
    </location>
</feature>
<dbReference type="Gene3D" id="1.10.1740.10">
    <property type="match status" value="1"/>
</dbReference>
<dbReference type="InterPro" id="IPR013325">
    <property type="entry name" value="RNA_pol_sigma_r2"/>
</dbReference>
<keyword evidence="3" id="KW-0731">Sigma factor</keyword>
<evidence type="ECO:0000256" key="5">
    <source>
        <dbReference type="SAM" id="Coils"/>
    </source>
</evidence>